<evidence type="ECO:0000256" key="5">
    <source>
        <dbReference type="ARBA" id="ARBA00023065"/>
    </source>
</evidence>
<keyword evidence="5 8" id="KW-0406">Ion transport</keyword>
<dbReference type="InterPro" id="IPR013837">
    <property type="entry name" value="ATP_synth_F0_suB"/>
</dbReference>
<evidence type="ECO:0000256" key="6">
    <source>
        <dbReference type="ARBA" id="ARBA00023128"/>
    </source>
</evidence>
<organism evidence="10 11">
    <name type="scientific">Acaulospora morrowiae</name>
    <dbReference type="NCBI Taxonomy" id="94023"/>
    <lineage>
        <taxon>Eukaryota</taxon>
        <taxon>Fungi</taxon>
        <taxon>Fungi incertae sedis</taxon>
        <taxon>Mucoromycota</taxon>
        <taxon>Glomeromycotina</taxon>
        <taxon>Glomeromycetes</taxon>
        <taxon>Diversisporales</taxon>
        <taxon>Acaulosporaceae</taxon>
        <taxon>Acaulospora</taxon>
    </lineage>
</organism>
<sequence>IRSYAASPKDDSQLDPSKKALSIIDSLPGNSIISKTGYITVGAGLATLVISKELYVANEETLMVVAFAGMATAVYRMAKQPFNEWAAEQMARVNNVLDQAQEDHKSAVKERINTVSQLRDIVDVTKTLFAISKETAKIEAEAFELKQKVAVASEVKSVLDSWVRYEASLRERERKALANHIIERVKVQLEDSTLQQKILDQSLIDLESKLDVSSSSVRNFFPFIIMPSTQSEMPQNSTESSHSTLSSSYKIRANLSPLERFITITTISLGWGLLFGSYPGAKTAGLQYLAENAHKLPRTRSGWYHYHKRKNFVMIVGGMKSGIYLAGKTSLICLCFSSVETILDELRKENDIWNSCAAGFVSASIVSIFYRLPRQSTKYAYIIGLGFGLFTGGMQDYLKIRLKFLLSMYRGTLNNAKLRDWGRTNTMALYP</sequence>
<evidence type="ECO:0000256" key="2">
    <source>
        <dbReference type="ARBA" id="ARBA00022547"/>
    </source>
</evidence>
<dbReference type="Gene3D" id="1.20.5.2210">
    <property type="match status" value="1"/>
</dbReference>
<keyword evidence="9" id="KW-0175">Coiled coil</keyword>
<dbReference type="AlphaFoldDB" id="A0A9N9DCC1"/>
<dbReference type="OrthoDB" id="67388at2759"/>
<proteinExistence type="inferred from homology"/>
<dbReference type="InterPro" id="IPR008688">
    <property type="entry name" value="ATP_synth_Bsub_B/MI25"/>
</dbReference>
<keyword evidence="11" id="KW-1185">Reference proteome</keyword>
<dbReference type="PANTHER" id="PTHR12733:SF3">
    <property type="entry name" value="ATP SYNTHASE F(0) COMPLEX SUBUNIT B1, MITOCHONDRIAL"/>
    <property type="match status" value="1"/>
</dbReference>
<name>A0A9N9DCC1_9GLOM</name>
<keyword evidence="7 8" id="KW-0472">Membrane</keyword>
<evidence type="ECO:0000313" key="11">
    <source>
        <dbReference type="Proteomes" id="UP000789342"/>
    </source>
</evidence>
<keyword evidence="1 8" id="KW-0813">Transport</keyword>
<keyword evidence="2 8" id="KW-0138">CF(0)</keyword>
<keyword evidence="4 8" id="KW-0999">Mitochondrion inner membrane</keyword>
<evidence type="ECO:0000256" key="1">
    <source>
        <dbReference type="ARBA" id="ARBA00022448"/>
    </source>
</evidence>
<evidence type="ECO:0000256" key="4">
    <source>
        <dbReference type="ARBA" id="ARBA00022792"/>
    </source>
</evidence>
<dbReference type="EMBL" id="CAJVPV010008413">
    <property type="protein sequence ID" value="CAG8630318.1"/>
    <property type="molecule type" value="Genomic_DNA"/>
</dbReference>
<dbReference type="Pfam" id="PF02466">
    <property type="entry name" value="Tim17"/>
    <property type="match status" value="1"/>
</dbReference>
<feature type="non-terminal residue" evidence="10">
    <location>
        <position position="431"/>
    </location>
</feature>
<keyword evidence="3 8" id="KW-0375">Hydrogen ion transport</keyword>
<dbReference type="PANTHER" id="PTHR12733">
    <property type="entry name" value="MITOCHONDRIAL ATP SYNTHASE B CHAIN"/>
    <property type="match status" value="1"/>
</dbReference>
<dbReference type="Pfam" id="PF05405">
    <property type="entry name" value="Mt_ATP-synt_B"/>
    <property type="match status" value="1"/>
</dbReference>
<keyword evidence="6 8" id="KW-0496">Mitochondrion</keyword>
<evidence type="ECO:0000256" key="8">
    <source>
        <dbReference type="RuleBase" id="RU368017"/>
    </source>
</evidence>
<dbReference type="GO" id="GO:0046933">
    <property type="term" value="F:proton-transporting ATP synthase activity, rotational mechanism"/>
    <property type="evidence" value="ECO:0007669"/>
    <property type="project" value="TreeGrafter"/>
</dbReference>
<evidence type="ECO:0000313" key="10">
    <source>
        <dbReference type="EMBL" id="CAG8630318.1"/>
    </source>
</evidence>
<accession>A0A9N9DCC1</accession>
<evidence type="ECO:0000256" key="7">
    <source>
        <dbReference type="ARBA" id="ARBA00023136"/>
    </source>
</evidence>
<dbReference type="SUPFAM" id="SSF161060">
    <property type="entry name" value="ATP synthase B chain-like"/>
    <property type="match status" value="1"/>
</dbReference>
<dbReference type="Proteomes" id="UP000789342">
    <property type="component" value="Unassembled WGS sequence"/>
</dbReference>
<protein>
    <recommendedName>
        <fullName evidence="8">ATP synthase subunit 4</fullName>
    </recommendedName>
</protein>
<comment type="subcellular location">
    <subcellularLocation>
        <location evidence="8">Mitochondrion</location>
    </subcellularLocation>
    <subcellularLocation>
        <location evidence="8">Mitochondrion inner membrane</location>
    </subcellularLocation>
</comment>
<dbReference type="GO" id="GO:0005743">
    <property type="term" value="C:mitochondrial inner membrane"/>
    <property type="evidence" value="ECO:0007669"/>
    <property type="project" value="UniProtKB-SubCell"/>
</dbReference>
<evidence type="ECO:0000256" key="9">
    <source>
        <dbReference type="SAM" id="Coils"/>
    </source>
</evidence>
<comment type="subunit">
    <text evidence="8">F-type ATPases have 2 components, CF(1) - the catalytic core - and CF(0) - the membrane proton channel. In yeast, the dimeric form of ATP synthase consists of 17 polypeptides: alpha, beta, gamma, delta, epsilon, 4 (B), 5 (OSCP), 6 (A), 8, 9 (C), d, E (Tim11), f, g, h, i/j and k.</text>
</comment>
<comment type="caution">
    <text evidence="10">The sequence shown here is derived from an EMBL/GenBank/DDBJ whole genome shotgun (WGS) entry which is preliminary data.</text>
</comment>
<comment type="similarity">
    <text evidence="8">Belongs to the eukaryotic ATPase B chain family.</text>
</comment>
<dbReference type="GO" id="GO:0045259">
    <property type="term" value="C:proton-transporting ATP synthase complex"/>
    <property type="evidence" value="ECO:0007669"/>
    <property type="project" value="UniProtKB-KW"/>
</dbReference>
<evidence type="ECO:0000256" key="3">
    <source>
        <dbReference type="ARBA" id="ARBA00022781"/>
    </source>
</evidence>
<feature type="coiled-coil region" evidence="9">
    <location>
        <begin position="83"/>
        <end position="110"/>
    </location>
</feature>
<reference evidence="10" key="1">
    <citation type="submission" date="2021-06" db="EMBL/GenBank/DDBJ databases">
        <authorList>
            <person name="Kallberg Y."/>
            <person name="Tangrot J."/>
            <person name="Rosling A."/>
        </authorList>
    </citation>
    <scope>NUCLEOTIDE SEQUENCE</scope>
    <source>
        <strain evidence="10">CL551</strain>
    </source>
</reference>
<gene>
    <name evidence="10" type="ORF">AMORRO_LOCUS9058</name>
</gene>
<comment type="function">
    <text evidence="8">Subunit b, of the mitochondrial membrane ATP synthase complex (F(1)F(0) ATP synthase or Complex V) that produces ATP from ADP in the presence of a proton gradient across the membrane which is generated by electron transport complexes of the respiratory chain. ATP synthase complex consist of a soluble F(1) head domain - the catalytic core - and a membrane F(1) domain - the membrane proton channel. These two domains are linked by a central stalk rotating inside the F(1) region and a stationary peripheral stalk. During catalysis, ATP synthesis in the catalytic domain of F(1) is coupled via a rotary mechanism of the central stalk subunits to proton translocation. In vivo, can only synthesize ATP although its ATP hydrolase activity can be activated artificially in vitro. Part of the complex F(0) domain. Part of the complex F(0) domain and the peripheric stalk, which acts as a stator to hold the catalytic alpha(3)beta(3) subcomplex and subunit a/ATP6 static relative to the rotary elements.</text>
</comment>